<dbReference type="EMBL" id="MU128913">
    <property type="protein sequence ID" value="KAF9520151.1"/>
    <property type="molecule type" value="Genomic_DNA"/>
</dbReference>
<gene>
    <name evidence="1" type="ORF">BS47DRAFT_846792</name>
</gene>
<name>A0A9P6B9M3_9AGAM</name>
<dbReference type="PANTHER" id="PTHR43591">
    <property type="entry name" value="METHYLTRANSFERASE"/>
    <property type="match status" value="1"/>
</dbReference>
<organism evidence="1 2">
    <name type="scientific">Hydnum rufescens UP504</name>
    <dbReference type="NCBI Taxonomy" id="1448309"/>
    <lineage>
        <taxon>Eukaryota</taxon>
        <taxon>Fungi</taxon>
        <taxon>Dikarya</taxon>
        <taxon>Basidiomycota</taxon>
        <taxon>Agaricomycotina</taxon>
        <taxon>Agaricomycetes</taxon>
        <taxon>Cantharellales</taxon>
        <taxon>Hydnaceae</taxon>
        <taxon>Hydnum</taxon>
    </lineage>
</organism>
<dbReference type="InterPro" id="IPR029063">
    <property type="entry name" value="SAM-dependent_MTases_sf"/>
</dbReference>
<dbReference type="GO" id="GO:0008168">
    <property type="term" value="F:methyltransferase activity"/>
    <property type="evidence" value="ECO:0007669"/>
    <property type="project" value="TreeGrafter"/>
</dbReference>
<sequence>MQADLSPDSNDTSSEVDTISDYGASMDISSMDGGESSTGSVFSFDMRRDGDLFLKVHGRMFNAQNPLYTLPADEIEWGRLDKQHRVHLLALGGLYQAPETVTQILIPEFGVDKRILDCGAGGGNWAIAMAEEFPHVEVPDLIPLLHSSKIDWIVPLKVIGVDLAPRTGRPPPPNCRFEFDDVTLGLPHYHGQFDVVHAQSSANGIRDFPQFIHEMVQCLKPGGILLIVEGDLQLYGEDFEPMEAKFSPESSGSWMNRLLFETYSCAKFRGSAMDAGRFLLTWLQQNQELENEQGRKIFTPIGPWLRGDTEAETGRLMFIGELMRQNSKEFVRGWKPMLLEEGSLKTQWIGGSKAQMKNLPRFPST</sequence>
<dbReference type="OrthoDB" id="2013972at2759"/>
<dbReference type="PANTHER" id="PTHR43591:SF105">
    <property type="entry name" value="METHYLTRANSFERASE DOMAIN-CONTAINING PROTEIN-RELATED"/>
    <property type="match status" value="1"/>
</dbReference>
<keyword evidence="2" id="KW-1185">Reference proteome</keyword>
<comment type="caution">
    <text evidence="1">The sequence shown here is derived from an EMBL/GenBank/DDBJ whole genome shotgun (WGS) entry which is preliminary data.</text>
</comment>
<dbReference type="Proteomes" id="UP000886523">
    <property type="component" value="Unassembled WGS sequence"/>
</dbReference>
<reference evidence="1" key="1">
    <citation type="journal article" date="2020" name="Nat. Commun.">
        <title>Large-scale genome sequencing of mycorrhizal fungi provides insights into the early evolution of symbiotic traits.</title>
        <authorList>
            <person name="Miyauchi S."/>
            <person name="Kiss E."/>
            <person name="Kuo A."/>
            <person name="Drula E."/>
            <person name="Kohler A."/>
            <person name="Sanchez-Garcia M."/>
            <person name="Morin E."/>
            <person name="Andreopoulos B."/>
            <person name="Barry K.W."/>
            <person name="Bonito G."/>
            <person name="Buee M."/>
            <person name="Carver A."/>
            <person name="Chen C."/>
            <person name="Cichocki N."/>
            <person name="Clum A."/>
            <person name="Culley D."/>
            <person name="Crous P.W."/>
            <person name="Fauchery L."/>
            <person name="Girlanda M."/>
            <person name="Hayes R.D."/>
            <person name="Keri Z."/>
            <person name="LaButti K."/>
            <person name="Lipzen A."/>
            <person name="Lombard V."/>
            <person name="Magnuson J."/>
            <person name="Maillard F."/>
            <person name="Murat C."/>
            <person name="Nolan M."/>
            <person name="Ohm R.A."/>
            <person name="Pangilinan J."/>
            <person name="Pereira M.F."/>
            <person name="Perotto S."/>
            <person name="Peter M."/>
            <person name="Pfister S."/>
            <person name="Riley R."/>
            <person name="Sitrit Y."/>
            <person name="Stielow J.B."/>
            <person name="Szollosi G."/>
            <person name="Zifcakova L."/>
            <person name="Stursova M."/>
            <person name="Spatafora J.W."/>
            <person name="Tedersoo L."/>
            <person name="Vaario L.M."/>
            <person name="Yamada A."/>
            <person name="Yan M."/>
            <person name="Wang P."/>
            <person name="Xu J."/>
            <person name="Bruns T."/>
            <person name="Baldrian P."/>
            <person name="Vilgalys R."/>
            <person name="Dunand C."/>
            <person name="Henrissat B."/>
            <person name="Grigoriev I.V."/>
            <person name="Hibbett D."/>
            <person name="Nagy L.G."/>
            <person name="Martin F.M."/>
        </authorList>
    </citation>
    <scope>NUCLEOTIDE SEQUENCE</scope>
    <source>
        <strain evidence="1">UP504</strain>
    </source>
</reference>
<dbReference type="Gene3D" id="3.40.50.150">
    <property type="entry name" value="Vaccinia Virus protein VP39"/>
    <property type="match status" value="1"/>
</dbReference>
<dbReference type="AlphaFoldDB" id="A0A9P6B9M3"/>
<evidence type="ECO:0000313" key="2">
    <source>
        <dbReference type="Proteomes" id="UP000886523"/>
    </source>
</evidence>
<dbReference type="SUPFAM" id="SSF53335">
    <property type="entry name" value="S-adenosyl-L-methionine-dependent methyltransferases"/>
    <property type="match status" value="1"/>
</dbReference>
<dbReference type="CDD" id="cd02440">
    <property type="entry name" value="AdoMet_MTases"/>
    <property type="match status" value="1"/>
</dbReference>
<dbReference type="Pfam" id="PF13489">
    <property type="entry name" value="Methyltransf_23"/>
    <property type="match status" value="1"/>
</dbReference>
<evidence type="ECO:0008006" key="3">
    <source>
        <dbReference type="Google" id="ProtNLM"/>
    </source>
</evidence>
<evidence type="ECO:0000313" key="1">
    <source>
        <dbReference type="EMBL" id="KAF9520151.1"/>
    </source>
</evidence>
<accession>A0A9P6B9M3</accession>
<proteinExistence type="predicted"/>
<protein>
    <recommendedName>
        <fullName evidence="3">S-adenosyl-L-methionine-dependent methyltransferase</fullName>
    </recommendedName>
</protein>